<proteinExistence type="predicted"/>
<keyword evidence="3" id="KW-1185">Reference proteome</keyword>
<feature type="compositionally biased region" description="Basic and acidic residues" evidence="1">
    <location>
        <begin position="1"/>
        <end position="19"/>
    </location>
</feature>
<evidence type="ECO:0000256" key="1">
    <source>
        <dbReference type="SAM" id="MobiDB-lite"/>
    </source>
</evidence>
<dbReference type="RefSeq" id="XP_062654331.1">
    <property type="nucleotide sequence ID" value="XM_062805474.1"/>
</dbReference>
<dbReference type="GeneID" id="87842422"/>
<comment type="caution">
    <text evidence="2">The sequence shown here is derived from an EMBL/GenBank/DDBJ whole genome shotgun (WGS) entry which is preliminary data.</text>
</comment>
<gene>
    <name evidence="2" type="ORF">B0H64DRAFT_420635</name>
</gene>
<dbReference type="EMBL" id="JAUEPN010000011">
    <property type="protein sequence ID" value="KAK3290817.1"/>
    <property type="molecule type" value="Genomic_DNA"/>
</dbReference>
<feature type="region of interest" description="Disordered" evidence="1">
    <location>
        <begin position="1"/>
        <end position="21"/>
    </location>
</feature>
<sequence>MISNAGKEKRQSESSESDRSTINLPTTAAFSGYRPFPSVMNLYGNFSGILQAFTQKLCGASEDDFLSSSSFYLRNGTTTKAPVLAAAGDELPIPFLIRLSDPKTAIKLPPLDTEKNPRDIVTEILCASSGKEHGVTFRFANEVGIKRRQREEFKWRETKGSKEDIRGHERQNRYTLYRLASNRPVASSSSSAPIPDNTQIVAKLAFCNVINVKHIFTLEFQGTGLMGELGDRWTLIVNGKSNKATVGVAQIIHSK</sequence>
<organism evidence="2 3">
    <name type="scientific">Chaetomium fimeti</name>
    <dbReference type="NCBI Taxonomy" id="1854472"/>
    <lineage>
        <taxon>Eukaryota</taxon>
        <taxon>Fungi</taxon>
        <taxon>Dikarya</taxon>
        <taxon>Ascomycota</taxon>
        <taxon>Pezizomycotina</taxon>
        <taxon>Sordariomycetes</taxon>
        <taxon>Sordariomycetidae</taxon>
        <taxon>Sordariales</taxon>
        <taxon>Chaetomiaceae</taxon>
        <taxon>Chaetomium</taxon>
    </lineage>
</organism>
<dbReference type="Proteomes" id="UP001278766">
    <property type="component" value="Unassembled WGS sequence"/>
</dbReference>
<name>A0AAE0H6K7_9PEZI</name>
<protein>
    <submittedName>
        <fullName evidence="2">Uncharacterized protein</fullName>
    </submittedName>
</protein>
<reference evidence="2" key="2">
    <citation type="submission" date="2023-06" db="EMBL/GenBank/DDBJ databases">
        <authorList>
            <consortium name="Lawrence Berkeley National Laboratory"/>
            <person name="Haridas S."/>
            <person name="Hensen N."/>
            <person name="Bonometti L."/>
            <person name="Westerberg I."/>
            <person name="Brannstrom I.O."/>
            <person name="Guillou S."/>
            <person name="Cros-Aarteil S."/>
            <person name="Calhoun S."/>
            <person name="Kuo A."/>
            <person name="Mondo S."/>
            <person name="Pangilinan J."/>
            <person name="Riley R."/>
            <person name="Labutti K."/>
            <person name="Andreopoulos B."/>
            <person name="Lipzen A."/>
            <person name="Chen C."/>
            <person name="Yanf M."/>
            <person name="Daum C."/>
            <person name="Ng V."/>
            <person name="Clum A."/>
            <person name="Steindorff A."/>
            <person name="Ohm R."/>
            <person name="Martin F."/>
            <person name="Silar P."/>
            <person name="Natvig D."/>
            <person name="Lalanne C."/>
            <person name="Gautier V."/>
            <person name="Ament-Velasquez S.L."/>
            <person name="Kruys A."/>
            <person name="Hutchinson M.I."/>
            <person name="Powell A.J."/>
            <person name="Barry K."/>
            <person name="Miller A.N."/>
            <person name="Grigoriev I.V."/>
            <person name="Debuchy R."/>
            <person name="Gladieux P."/>
            <person name="Thoren M.H."/>
            <person name="Johannesson H."/>
        </authorList>
    </citation>
    <scope>NUCLEOTIDE SEQUENCE</scope>
    <source>
        <strain evidence="2">CBS 168.71</strain>
    </source>
</reference>
<reference evidence="2" key="1">
    <citation type="journal article" date="2023" name="Mol. Phylogenet. Evol.">
        <title>Genome-scale phylogeny and comparative genomics of the fungal order Sordariales.</title>
        <authorList>
            <person name="Hensen N."/>
            <person name="Bonometti L."/>
            <person name="Westerberg I."/>
            <person name="Brannstrom I.O."/>
            <person name="Guillou S."/>
            <person name="Cros-Aarteil S."/>
            <person name="Calhoun S."/>
            <person name="Haridas S."/>
            <person name="Kuo A."/>
            <person name="Mondo S."/>
            <person name="Pangilinan J."/>
            <person name="Riley R."/>
            <person name="LaButti K."/>
            <person name="Andreopoulos B."/>
            <person name="Lipzen A."/>
            <person name="Chen C."/>
            <person name="Yan M."/>
            <person name="Daum C."/>
            <person name="Ng V."/>
            <person name="Clum A."/>
            <person name="Steindorff A."/>
            <person name="Ohm R.A."/>
            <person name="Martin F."/>
            <person name="Silar P."/>
            <person name="Natvig D.O."/>
            <person name="Lalanne C."/>
            <person name="Gautier V."/>
            <person name="Ament-Velasquez S.L."/>
            <person name="Kruys A."/>
            <person name="Hutchinson M.I."/>
            <person name="Powell A.J."/>
            <person name="Barry K."/>
            <person name="Miller A.N."/>
            <person name="Grigoriev I.V."/>
            <person name="Debuchy R."/>
            <person name="Gladieux P."/>
            <person name="Hiltunen Thoren M."/>
            <person name="Johannesson H."/>
        </authorList>
    </citation>
    <scope>NUCLEOTIDE SEQUENCE</scope>
    <source>
        <strain evidence="2">CBS 168.71</strain>
    </source>
</reference>
<dbReference type="AlphaFoldDB" id="A0AAE0H6K7"/>
<accession>A0AAE0H6K7</accession>
<evidence type="ECO:0000313" key="2">
    <source>
        <dbReference type="EMBL" id="KAK3290817.1"/>
    </source>
</evidence>
<evidence type="ECO:0000313" key="3">
    <source>
        <dbReference type="Proteomes" id="UP001278766"/>
    </source>
</evidence>